<dbReference type="AlphaFoldDB" id="A0A7Y9IUR4"/>
<dbReference type="RefSeq" id="WP_179585695.1">
    <property type="nucleotide sequence ID" value="NZ_JACBYR010000001.1"/>
</dbReference>
<organism evidence="3 4">
    <name type="scientific">Pigmentiphaga litoralis</name>
    <dbReference type="NCBI Taxonomy" id="516702"/>
    <lineage>
        <taxon>Bacteria</taxon>
        <taxon>Pseudomonadati</taxon>
        <taxon>Pseudomonadota</taxon>
        <taxon>Betaproteobacteria</taxon>
        <taxon>Burkholderiales</taxon>
        <taxon>Alcaligenaceae</taxon>
        <taxon>Pigmentiphaga</taxon>
    </lineage>
</organism>
<dbReference type="InterPro" id="IPR006680">
    <property type="entry name" value="Amidohydro-rel"/>
</dbReference>
<dbReference type="SUPFAM" id="SSF51556">
    <property type="entry name" value="Metallo-dependent hydrolases"/>
    <property type="match status" value="1"/>
</dbReference>
<dbReference type="Pfam" id="PF04909">
    <property type="entry name" value="Amidohydro_2"/>
    <property type="match status" value="1"/>
</dbReference>
<dbReference type="Gene3D" id="3.20.20.140">
    <property type="entry name" value="Metal-dependent hydrolases"/>
    <property type="match status" value="1"/>
</dbReference>
<sequence length="298" mass="32354">MTLHVIDVHPHIITTDTATYPRAPLHGTQSTWSQERPTTTEQLLAAMDDAGVARAAIVQASTCYGFDNAYVADAVAAHPDRFTGVFSVDVMAPDAPERIRHWVDRKLTGLRLFTAGSTITGQAPGLGDPASFAAWDCAADLNLPVCVQMRVAGLPQLKVLLDRYPDLPIIIDHLLNIPLDDGPPYHEAEALYGLSAYPNIYLKLTPVILKKAREGKATPESFFKQVFAEFGAPRIAWGSNFPASPGSLKDLLQDTQAALAWASAGDQDWVFRKTAEMLYPALQADPASATPDDNKEFA</sequence>
<comment type="caution">
    <text evidence="3">The sequence shown here is derived from an EMBL/GenBank/DDBJ whole genome shotgun (WGS) entry which is preliminary data.</text>
</comment>
<name>A0A7Y9IUR4_9BURK</name>
<accession>A0A7Y9IUR4</accession>
<evidence type="ECO:0000256" key="1">
    <source>
        <dbReference type="ARBA" id="ARBA00023239"/>
    </source>
</evidence>
<dbReference type="GO" id="GO:0016787">
    <property type="term" value="F:hydrolase activity"/>
    <property type="evidence" value="ECO:0007669"/>
    <property type="project" value="UniProtKB-KW"/>
</dbReference>
<dbReference type="PANTHER" id="PTHR21240">
    <property type="entry name" value="2-AMINO-3-CARBOXYLMUCONATE-6-SEMIALDEHYDE DECARBOXYLASE"/>
    <property type="match status" value="1"/>
</dbReference>
<keyword evidence="4" id="KW-1185">Reference proteome</keyword>
<dbReference type="Proteomes" id="UP000542125">
    <property type="component" value="Unassembled WGS sequence"/>
</dbReference>
<keyword evidence="3" id="KW-0378">Hydrolase</keyword>
<dbReference type="InterPro" id="IPR032466">
    <property type="entry name" value="Metal_Hydrolase"/>
</dbReference>
<evidence type="ECO:0000313" key="4">
    <source>
        <dbReference type="Proteomes" id="UP000542125"/>
    </source>
</evidence>
<evidence type="ECO:0000313" key="3">
    <source>
        <dbReference type="EMBL" id="NYE82639.1"/>
    </source>
</evidence>
<dbReference type="EMBL" id="JACBYR010000001">
    <property type="protein sequence ID" value="NYE82639.1"/>
    <property type="molecule type" value="Genomic_DNA"/>
</dbReference>
<evidence type="ECO:0000259" key="2">
    <source>
        <dbReference type="Pfam" id="PF04909"/>
    </source>
</evidence>
<keyword evidence="1" id="KW-0456">Lyase</keyword>
<dbReference type="InterPro" id="IPR032465">
    <property type="entry name" value="ACMSD"/>
</dbReference>
<gene>
    <name evidence="3" type="ORF">FHW18_001910</name>
</gene>
<dbReference type="GO" id="GO:0016831">
    <property type="term" value="F:carboxy-lyase activity"/>
    <property type="evidence" value="ECO:0007669"/>
    <property type="project" value="InterPro"/>
</dbReference>
<feature type="domain" description="Amidohydrolase-related" evidence="2">
    <location>
        <begin position="6"/>
        <end position="280"/>
    </location>
</feature>
<reference evidence="3 4" key="1">
    <citation type="submission" date="2020-07" db="EMBL/GenBank/DDBJ databases">
        <title>Genomic Encyclopedia of Type Strains, Phase IV (KMG-V): Genome sequencing to study the core and pangenomes of soil and plant-associated prokaryotes.</title>
        <authorList>
            <person name="Whitman W."/>
        </authorList>
    </citation>
    <scope>NUCLEOTIDE SEQUENCE [LARGE SCALE GENOMIC DNA]</scope>
    <source>
        <strain evidence="3 4">SAS40</strain>
    </source>
</reference>
<protein>
    <submittedName>
        <fullName evidence="3">Putative TIM-barrel fold metal-dependent hydrolase</fullName>
    </submittedName>
</protein>
<proteinExistence type="predicted"/>